<accession>E8V2K3</accession>
<dbReference type="HOGENOM" id="CLU_2095699_0_0_0"/>
<name>E8V2K3_TERSS</name>
<sequence>MINPKVEGGFVLSSQVYSTAVMGIYSTKPGARGRRQKTDLSYMKDEVPMAMIGIVPTKVSAENGPIHPGDLLVTSSRPGYAMKGTDRSQMLGAVIGKALGHLDVGTGVIEIGVTLQ</sequence>
<dbReference type="eggNOG" id="ENOG5031FB4">
    <property type="taxonomic scope" value="Bacteria"/>
</dbReference>
<keyword evidence="2" id="KW-1185">Reference proteome</keyword>
<organism evidence="1 2">
    <name type="scientific">Terriglobus saanensis (strain ATCC BAA-1853 / DSM 23119 / SP1PR4)</name>
    <dbReference type="NCBI Taxonomy" id="401053"/>
    <lineage>
        <taxon>Bacteria</taxon>
        <taxon>Pseudomonadati</taxon>
        <taxon>Acidobacteriota</taxon>
        <taxon>Terriglobia</taxon>
        <taxon>Terriglobales</taxon>
        <taxon>Acidobacteriaceae</taxon>
        <taxon>Terriglobus</taxon>
    </lineage>
</organism>
<reference evidence="1 2" key="1">
    <citation type="journal article" date="2012" name="Stand. Genomic Sci.">
        <title>Complete genome sequence of Terriglobus saanensis type strain SP1PR4(T), an Acidobacteria from tundra soil.</title>
        <authorList>
            <person name="Rawat S.R."/>
            <person name="Mannisto M.K."/>
            <person name="Starovoytov V."/>
            <person name="Goodwin L."/>
            <person name="Nolan M."/>
            <person name="Hauser L."/>
            <person name="Land M."/>
            <person name="Davenport K.W."/>
            <person name="Woyke T."/>
            <person name="Haggblom M.M."/>
        </authorList>
    </citation>
    <scope>NUCLEOTIDE SEQUENCE</scope>
    <source>
        <strain evidence="2">ATCC BAA-1853 / DSM 23119 / SP1PR4</strain>
    </source>
</reference>
<dbReference type="STRING" id="401053.AciPR4_1604"/>
<dbReference type="Proteomes" id="UP000006844">
    <property type="component" value="Chromosome"/>
</dbReference>
<proteinExistence type="predicted"/>
<dbReference type="KEGG" id="tsa:AciPR4_1604"/>
<evidence type="ECO:0000313" key="1">
    <source>
        <dbReference type="EMBL" id="ADV82421.1"/>
    </source>
</evidence>
<dbReference type="AlphaFoldDB" id="E8V2K3"/>
<evidence type="ECO:0000313" key="2">
    <source>
        <dbReference type="Proteomes" id="UP000006844"/>
    </source>
</evidence>
<gene>
    <name evidence="1" type="ordered locus">AciPR4_1604</name>
</gene>
<dbReference type="EMBL" id="CP002467">
    <property type="protein sequence ID" value="ADV82421.1"/>
    <property type="molecule type" value="Genomic_DNA"/>
</dbReference>
<protein>
    <submittedName>
        <fullName evidence="1">Uncharacterized protein</fullName>
    </submittedName>
</protein>